<evidence type="ECO:0000259" key="4">
    <source>
        <dbReference type="PROSITE" id="PS51168"/>
    </source>
</evidence>
<name>A0A844ZCE1_9SPHN</name>
<dbReference type="Proteomes" id="UP000460290">
    <property type="component" value="Unassembled WGS sequence"/>
</dbReference>
<dbReference type="GO" id="GO:0016835">
    <property type="term" value="F:carbon-oxygen lyase activity"/>
    <property type="evidence" value="ECO:0007669"/>
    <property type="project" value="InterPro"/>
</dbReference>
<evidence type="ECO:0000313" key="6">
    <source>
        <dbReference type="Proteomes" id="UP000460290"/>
    </source>
</evidence>
<gene>
    <name evidence="5" type="ORF">GRI35_08960</name>
</gene>
<dbReference type="Gene3D" id="1.20.59.10">
    <property type="entry name" value="Chorismate mutase"/>
    <property type="match status" value="1"/>
</dbReference>
<dbReference type="PIRSF" id="PIRSF029775">
    <property type="entry name" value="Isochor_pyr_lyas"/>
    <property type="match status" value="1"/>
</dbReference>
<dbReference type="GO" id="GO:0009697">
    <property type="term" value="P:salicylic acid biosynthetic process"/>
    <property type="evidence" value="ECO:0007669"/>
    <property type="project" value="InterPro"/>
</dbReference>
<dbReference type="PANTHER" id="PTHR38041">
    <property type="entry name" value="CHORISMATE MUTASE"/>
    <property type="match status" value="1"/>
</dbReference>
<keyword evidence="2" id="KW-0413">Isomerase</keyword>
<dbReference type="InterPro" id="IPR008241">
    <property type="entry name" value="Isochorismate_pyruvate-lyase"/>
</dbReference>
<dbReference type="PANTHER" id="PTHR38041:SF1">
    <property type="entry name" value="CHORISMATE MUTASE"/>
    <property type="match status" value="1"/>
</dbReference>
<feature type="binding site" evidence="3">
    <location>
        <position position="18"/>
    </location>
    <ligand>
        <name>substrate</name>
    </ligand>
</feature>
<dbReference type="SMART" id="SM00830">
    <property type="entry name" value="CM_2"/>
    <property type="match status" value="1"/>
</dbReference>
<evidence type="ECO:0000256" key="3">
    <source>
        <dbReference type="PIRSR" id="PIRSR029775-1"/>
    </source>
</evidence>
<organism evidence="5 6">
    <name type="scientific">Pontixanthobacter aestiaquae</name>
    <dbReference type="NCBI Taxonomy" id="1509367"/>
    <lineage>
        <taxon>Bacteria</taxon>
        <taxon>Pseudomonadati</taxon>
        <taxon>Pseudomonadota</taxon>
        <taxon>Alphaproteobacteria</taxon>
        <taxon>Sphingomonadales</taxon>
        <taxon>Erythrobacteraceae</taxon>
        <taxon>Pontixanthobacter</taxon>
    </lineage>
</organism>
<dbReference type="Pfam" id="PF01817">
    <property type="entry name" value="CM_2"/>
    <property type="match status" value="1"/>
</dbReference>
<feature type="binding site" evidence="3">
    <location>
        <position position="94"/>
    </location>
    <ligand>
        <name>substrate</name>
    </ligand>
</feature>
<feature type="domain" description="Chorismate mutase" evidence="4">
    <location>
        <begin position="8"/>
        <end position="98"/>
    </location>
</feature>
<evidence type="ECO:0000313" key="5">
    <source>
        <dbReference type="EMBL" id="MXO83489.1"/>
    </source>
</evidence>
<dbReference type="EC" id="5.4.99.5" evidence="1"/>
<reference evidence="5 6" key="1">
    <citation type="submission" date="2019-12" db="EMBL/GenBank/DDBJ databases">
        <title>Genomic-based taxomic classification of the family Erythrobacteraceae.</title>
        <authorList>
            <person name="Xu L."/>
        </authorList>
    </citation>
    <scope>NUCLEOTIDE SEQUENCE [LARGE SCALE GENOMIC DNA]</scope>
    <source>
        <strain evidence="5 6">KCTC 42006</strain>
    </source>
</reference>
<dbReference type="InterPro" id="IPR036979">
    <property type="entry name" value="CM_dom_sf"/>
</dbReference>
<dbReference type="GO" id="GO:0004106">
    <property type="term" value="F:chorismate mutase activity"/>
    <property type="evidence" value="ECO:0007669"/>
    <property type="project" value="UniProtKB-EC"/>
</dbReference>
<dbReference type="AlphaFoldDB" id="A0A844ZCE1"/>
<evidence type="ECO:0000256" key="2">
    <source>
        <dbReference type="ARBA" id="ARBA00023235"/>
    </source>
</evidence>
<accession>A0A844ZCE1</accession>
<dbReference type="InterPro" id="IPR036263">
    <property type="entry name" value="Chorismate_II_sf"/>
</dbReference>
<dbReference type="InterPro" id="IPR002701">
    <property type="entry name" value="CM_II_prokaryot"/>
</dbReference>
<dbReference type="RefSeq" id="WP_160613836.1">
    <property type="nucleotide sequence ID" value="NZ_JAUFQM010000001.1"/>
</dbReference>
<dbReference type="GO" id="GO:0046417">
    <property type="term" value="P:chorismate metabolic process"/>
    <property type="evidence" value="ECO:0007669"/>
    <property type="project" value="InterPro"/>
</dbReference>
<dbReference type="PROSITE" id="PS51168">
    <property type="entry name" value="CHORISMATE_MUT_2"/>
    <property type="match status" value="1"/>
</dbReference>
<dbReference type="EMBL" id="WTYZ01000001">
    <property type="protein sequence ID" value="MXO83489.1"/>
    <property type="molecule type" value="Genomic_DNA"/>
</dbReference>
<keyword evidence="6" id="KW-1185">Reference proteome</keyword>
<dbReference type="OrthoDB" id="514491at2"/>
<feature type="binding site" evidence="3">
    <location>
        <position position="46"/>
    </location>
    <ligand>
        <name>substrate</name>
    </ligand>
</feature>
<dbReference type="SUPFAM" id="SSF48600">
    <property type="entry name" value="Chorismate mutase II"/>
    <property type="match status" value="1"/>
</dbReference>
<proteinExistence type="predicted"/>
<protein>
    <recommendedName>
        <fullName evidence="1">chorismate mutase</fullName>
        <ecNumber evidence="1">5.4.99.5</ecNumber>
    </recommendedName>
</protein>
<evidence type="ECO:0000256" key="1">
    <source>
        <dbReference type="ARBA" id="ARBA00012404"/>
    </source>
</evidence>
<comment type="caution">
    <text evidence="5">The sequence shown here is derived from an EMBL/GenBank/DDBJ whole genome shotgun (WGS) entry which is preliminary data.</text>
</comment>
<sequence>MSEPVKTPEDCTTMLDVRAGVDETDRQLMKLLETRFGYMRAAARIKPERGAVRDEERKASVIDAVEQAAVKAGLPANAIGKIWNDLVETSIAYELVEWDRLRD</sequence>
<dbReference type="InterPro" id="IPR051331">
    <property type="entry name" value="Chorismate_mutase-related"/>
</dbReference>
<feature type="binding site" evidence="3">
    <location>
        <position position="35"/>
    </location>
    <ligand>
        <name>substrate</name>
    </ligand>
</feature>